<dbReference type="Proteomes" id="UP000019678">
    <property type="component" value="Unassembled WGS sequence"/>
</dbReference>
<proteinExistence type="predicted"/>
<organism evidence="2 3">
    <name type="scientific">Chondromyces apiculatus DSM 436</name>
    <dbReference type="NCBI Taxonomy" id="1192034"/>
    <lineage>
        <taxon>Bacteria</taxon>
        <taxon>Pseudomonadati</taxon>
        <taxon>Myxococcota</taxon>
        <taxon>Polyangia</taxon>
        <taxon>Polyangiales</taxon>
        <taxon>Polyangiaceae</taxon>
        <taxon>Chondromyces</taxon>
    </lineage>
</organism>
<reference evidence="2 3" key="1">
    <citation type="submission" date="2013-05" db="EMBL/GenBank/DDBJ databases">
        <title>Genome assembly of Chondromyces apiculatus DSM 436.</title>
        <authorList>
            <person name="Sharma G."/>
            <person name="Khatri I."/>
            <person name="Kaur C."/>
            <person name="Mayilraj S."/>
            <person name="Subramanian S."/>
        </authorList>
    </citation>
    <scope>NUCLEOTIDE SEQUENCE [LARGE SCALE GENOMIC DNA]</scope>
    <source>
        <strain evidence="2 3">DSM 436</strain>
    </source>
</reference>
<dbReference type="AlphaFoldDB" id="A0A017SZB6"/>
<dbReference type="GO" id="GO:0016810">
    <property type="term" value="F:hydrolase activity, acting on carbon-nitrogen (but not peptide) bonds"/>
    <property type="evidence" value="ECO:0007669"/>
    <property type="project" value="InterPro"/>
</dbReference>
<dbReference type="PROSITE" id="PS51677">
    <property type="entry name" value="NODB"/>
    <property type="match status" value="1"/>
</dbReference>
<dbReference type="Gene3D" id="3.20.20.370">
    <property type="entry name" value="Glycoside hydrolase/deacetylase"/>
    <property type="match status" value="1"/>
</dbReference>
<name>A0A017SZB6_9BACT</name>
<dbReference type="eggNOG" id="COG0726">
    <property type="taxonomic scope" value="Bacteria"/>
</dbReference>
<dbReference type="PANTHER" id="PTHR10587:SF137">
    <property type="entry name" value="4-DEOXY-4-FORMAMIDO-L-ARABINOSE-PHOSPHOUNDECAPRENOL DEFORMYLASE ARND-RELATED"/>
    <property type="match status" value="1"/>
</dbReference>
<sequence>MGGAHPRPEGERLAAISIDLDEVHHYLAIHALPTGNAGAHAVYDAALPRIASFATEHDIPVTLFAVGEDLLRPESAASLRALSDAGHAVENHSFRHRYDLTRLSHADMRAEVARGAAEIARVTGRAPRGFRAPGYTVNDALFDVLEALGVRWDSSVFPCPPYYLAKALVLQAQRVQGKRSAAILGSPRVLGAPVLPYRPGVRWWEPGDRELLELPIQVTRAGRLPVIGTSVGRAGVRGARWLAGACPEGALVQLELHGMDFLDAADGLGALAAHQPELQVSLGRRLDALSAFVKAWMQAGRRFVLLDDAAEALASTA</sequence>
<protein>
    <recommendedName>
        <fullName evidence="1">NodB homology domain-containing protein</fullName>
    </recommendedName>
</protein>
<evidence type="ECO:0000259" key="1">
    <source>
        <dbReference type="PROSITE" id="PS51677"/>
    </source>
</evidence>
<evidence type="ECO:0000313" key="3">
    <source>
        <dbReference type="Proteomes" id="UP000019678"/>
    </source>
</evidence>
<dbReference type="EMBL" id="ASRX01000075">
    <property type="protein sequence ID" value="EYF01631.1"/>
    <property type="molecule type" value="Genomic_DNA"/>
</dbReference>
<dbReference type="InterPro" id="IPR011330">
    <property type="entry name" value="Glyco_hydro/deAcase_b/a-brl"/>
</dbReference>
<feature type="domain" description="NodB homology" evidence="1">
    <location>
        <begin position="29"/>
        <end position="262"/>
    </location>
</feature>
<evidence type="ECO:0000313" key="2">
    <source>
        <dbReference type="EMBL" id="EYF01631.1"/>
    </source>
</evidence>
<dbReference type="Pfam" id="PF01522">
    <property type="entry name" value="Polysacc_deac_1"/>
    <property type="match status" value="1"/>
</dbReference>
<dbReference type="RefSeq" id="WP_044249025.1">
    <property type="nucleotide sequence ID" value="NZ_ASRX01000075.1"/>
</dbReference>
<dbReference type="OrthoDB" id="9763050at2"/>
<dbReference type="GO" id="GO:0005975">
    <property type="term" value="P:carbohydrate metabolic process"/>
    <property type="evidence" value="ECO:0007669"/>
    <property type="project" value="InterPro"/>
</dbReference>
<comment type="caution">
    <text evidence="2">The sequence shown here is derived from an EMBL/GenBank/DDBJ whole genome shotgun (WGS) entry which is preliminary data.</text>
</comment>
<dbReference type="STRING" id="1192034.CAP_7950"/>
<dbReference type="SUPFAM" id="SSF88713">
    <property type="entry name" value="Glycoside hydrolase/deacetylase"/>
    <property type="match status" value="1"/>
</dbReference>
<dbReference type="InterPro" id="IPR002509">
    <property type="entry name" value="NODB_dom"/>
</dbReference>
<accession>A0A017SZB6</accession>
<dbReference type="PANTHER" id="PTHR10587">
    <property type="entry name" value="GLYCOSYL TRANSFERASE-RELATED"/>
    <property type="match status" value="1"/>
</dbReference>
<keyword evidence="3" id="KW-1185">Reference proteome</keyword>
<gene>
    <name evidence="2" type="ORF">CAP_7950</name>
</gene>
<dbReference type="InterPro" id="IPR050248">
    <property type="entry name" value="Polysacc_deacetylase_ArnD"/>
</dbReference>